<organism evidence="1 2">
    <name type="scientific">Cirrhinus molitorella</name>
    <name type="common">mud carp</name>
    <dbReference type="NCBI Taxonomy" id="172907"/>
    <lineage>
        <taxon>Eukaryota</taxon>
        <taxon>Metazoa</taxon>
        <taxon>Chordata</taxon>
        <taxon>Craniata</taxon>
        <taxon>Vertebrata</taxon>
        <taxon>Euteleostomi</taxon>
        <taxon>Actinopterygii</taxon>
        <taxon>Neopterygii</taxon>
        <taxon>Teleostei</taxon>
        <taxon>Ostariophysi</taxon>
        <taxon>Cypriniformes</taxon>
        <taxon>Cyprinidae</taxon>
        <taxon>Labeoninae</taxon>
        <taxon>Labeonini</taxon>
        <taxon>Cirrhinus</taxon>
    </lineage>
</organism>
<evidence type="ECO:0000313" key="2">
    <source>
        <dbReference type="Proteomes" id="UP001187343"/>
    </source>
</evidence>
<comment type="caution">
    <text evidence="1">The sequence shown here is derived from an EMBL/GenBank/DDBJ whole genome shotgun (WGS) entry which is preliminary data.</text>
</comment>
<proteinExistence type="predicted"/>
<dbReference type="GO" id="GO:0005634">
    <property type="term" value="C:nucleus"/>
    <property type="evidence" value="ECO:0007669"/>
    <property type="project" value="TreeGrafter"/>
</dbReference>
<name>A0AA88PSU6_9TELE</name>
<keyword evidence="2" id="KW-1185">Reference proteome</keyword>
<dbReference type="AlphaFoldDB" id="A0AA88PSU6"/>
<dbReference type="InterPro" id="IPR029159">
    <property type="entry name" value="CA109-like"/>
</dbReference>
<gene>
    <name evidence="1" type="ORF">Q8A67_015098</name>
</gene>
<accession>A0AA88PSU6</accession>
<dbReference type="PANTHER" id="PTHR16234">
    <property type="entry name" value="SIMILAR TO HYPOTHETICAL PROTEIN FLJ20508"/>
    <property type="match status" value="1"/>
</dbReference>
<dbReference type="EMBL" id="JAUYZG010000015">
    <property type="protein sequence ID" value="KAK2886870.1"/>
    <property type="molecule type" value="Genomic_DNA"/>
</dbReference>
<evidence type="ECO:0000313" key="1">
    <source>
        <dbReference type="EMBL" id="KAK2886870.1"/>
    </source>
</evidence>
<dbReference type="PANTHER" id="PTHR16234:SF5">
    <property type="entry name" value="AFG2-INTERACTING RIBOSOME MATURATION FACTOR"/>
    <property type="match status" value="1"/>
</dbReference>
<dbReference type="Pfam" id="PF15011">
    <property type="entry name" value="CA109-like"/>
    <property type="match status" value="1"/>
</dbReference>
<reference evidence="1" key="1">
    <citation type="submission" date="2023-08" db="EMBL/GenBank/DDBJ databases">
        <title>Chromosome-level Genome Assembly of mud carp (Cirrhinus molitorella).</title>
        <authorList>
            <person name="Liu H."/>
        </authorList>
    </citation>
    <scope>NUCLEOTIDE SEQUENCE</scope>
    <source>
        <strain evidence="1">Prfri</strain>
        <tissue evidence="1">Muscle</tissue>
    </source>
</reference>
<sequence length="202" mass="22819">MSSAVLLSLHQQLRKCFETLKANKTIWDGELAECKSLMGSLGNLAMQLKALKNIQLANTPLASFVSLDERLHYKLSLAVDAVLAKLAGKMDALQKVRDAISQQVSAVFQFYEKNTDTLDIKTCVSRSAICPSISDMLEWLQAADRYYRLQLVQRRNLLQTLTPNDLTLMEMAPKRWESLHSASGEQRITDALFQVSFFMETE</sequence>
<dbReference type="GO" id="GO:0005737">
    <property type="term" value="C:cytoplasm"/>
    <property type="evidence" value="ECO:0007669"/>
    <property type="project" value="TreeGrafter"/>
</dbReference>
<dbReference type="Proteomes" id="UP001187343">
    <property type="component" value="Unassembled WGS sequence"/>
</dbReference>
<protein>
    <submittedName>
        <fullName evidence="1">Uncharacterized protein</fullName>
    </submittedName>
</protein>